<evidence type="ECO:0000256" key="4">
    <source>
        <dbReference type="ARBA" id="ARBA00022692"/>
    </source>
</evidence>
<dbReference type="Pfam" id="PF01496">
    <property type="entry name" value="V_ATPase_I"/>
    <property type="match status" value="1"/>
</dbReference>
<evidence type="ECO:0000256" key="8">
    <source>
        <dbReference type="ARBA" id="ARBA00023136"/>
    </source>
</evidence>
<feature type="transmembrane region" description="Helical" evidence="9">
    <location>
        <begin position="539"/>
        <end position="557"/>
    </location>
</feature>
<feature type="coiled-coil region" evidence="10">
    <location>
        <begin position="94"/>
        <end position="128"/>
    </location>
</feature>
<feature type="transmembrane region" description="Helical" evidence="9">
    <location>
        <begin position="395"/>
        <end position="419"/>
    </location>
</feature>
<comment type="subcellular location">
    <subcellularLocation>
        <location evidence="1">Membrane</location>
        <topology evidence="1">Multi-pass membrane protein</topology>
    </subcellularLocation>
</comment>
<evidence type="ECO:0000313" key="11">
    <source>
        <dbReference type="Ensembl" id="ENSECRP00000023006.1"/>
    </source>
</evidence>
<dbReference type="Proteomes" id="UP000694620">
    <property type="component" value="Unassembled WGS sequence"/>
</dbReference>
<keyword evidence="10" id="KW-0175">Coiled coil</keyword>
<sequence length="808" mass="91549">MALIFQSEEMCLVQLFFQSESGYCCISELGELGLVQFKDLNPGTTAFQRKFIKEVRRCEEMERILWFLEKEITKAGIPMADASVLGEAPCARELLELESVIEKVDKDLKEINSSHEALKRNLTELLEMKYLLQMIQDFFEETPIDLPDRLTFSSHSLTPSSLSSLCRFVAGVIKQERFPAFERVLWRVCRGNFFLRHSEIQARFEDPVATILKKEVFIIFLQGEQFKGKIGKICEGFGLTASHSKALNHCFICDHVILVFFSPKVLNQTNEHRHNVLTSAAVNIQNWKTKVKKMKAIYHTLNLCSIDITQKLVIAEIWCPVSDLSEIHSALIKGSEKSGSSLHPVLHRIESQQTPPTFNRTTSFTSSFQTIIDSYGVGDYQEINPAPFTIITFPFLFAVMFGDCGHGLIMTLFATWMILQEGHFKRLKNEVCALSDTLFSGRYILLLMGLFSVYTGLIYNDCFSKSLSIFASAWNVRAMFQPTGPWTNHTVHSSVTLQLDPVSPGVFSGSPYPFGIDPIWNLSSNKLTFLNSYKMKMSVIFGVVHMLFGIMLSLGNYMEPRNILLQFVPEVTFMLALFGYLVFLIIFKWCAVPSSASRRAPSILLHFINMMMFSYPESSDSFLYGSQVGCIVQIFLVVTALLMVPWMLLVKPLIILKEQKKEQRSTKELVSWQKKRNSESIQHLEGDTVFLQVNMGDVFVHQAIHTIEYCLGCVSNTASYLRLWALSLAHAELSEVLWKMVPHVALSARAYLGSLMLTVIFAIFAILTVTILLIMEGLSAFLHALRLHCKFAGVPVTLFAEFSPEMSQ</sequence>
<keyword evidence="4 9" id="KW-0812">Transmembrane</keyword>
<comment type="similarity">
    <text evidence="2 9">Belongs to the V-ATPase 116 kDa subunit family.</text>
</comment>
<keyword evidence="8 9" id="KW-0472">Membrane</keyword>
<evidence type="ECO:0000256" key="7">
    <source>
        <dbReference type="ARBA" id="ARBA00023065"/>
    </source>
</evidence>
<dbReference type="GO" id="GO:0000220">
    <property type="term" value="C:vacuolar proton-transporting V-type ATPase, V0 domain"/>
    <property type="evidence" value="ECO:0007669"/>
    <property type="project" value="InterPro"/>
</dbReference>
<evidence type="ECO:0000256" key="3">
    <source>
        <dbReference type="ARBA" id="ARBA00022448"/>
    </source>
</evidence>
<protein>
    <recommendedName>
        <fullName evidence="9">V-type proton ATPase subunit a</fullName>
    </recommendedName>
</protein>
<evidence type="ECO:0000256" key="1">
    <source>
        <dbReference type="ARBA" id="ARBA00004141"/>
    </source>
</evidence>
<evidence type="ECO:0000313" key="12">
    <source>
        <dbReference type="Proteomes" id="UP000694620"/>
    </source>
</evidence>
<dbReference type="PANTHER" id="PTHR11629">
    <property type="entry name" value="VACUOLAR PROTON ATPASES"/>
    <property type="match status" value="1"/>
</dbReference>
<feature type="transmembrane region" description="Helical" evidence="9">
    <location>
        <begin position="439"/>
        <end position="459"/>
    </location>
</feature>
<dbReference type="AlphaFoldDB" id="A0A8C4SXF2"/>
<dbReference type="PIRSF" id="PIRSF001293">
    <property type="entry name" value="ATP6V0A1"/>
    <property type="match status" value="1"/>
</dbReference>
<dbReference type="GO" id="GO:0007035">
    <property type="term" value="P:vacuolar acidification"/>
    <property type="evidence" value="ECO:0007669"/>
    <property type="project" value="TreeGrafter"/>
</dbReference>
<reference evidence="11" key="1">
    <citation type="submission" date="2025-08" db="UniProtKB">
        <authorList>
            <consortium name="Ensembl"/>
        </authorList>
    </citation>
    <scope>IDENTIFICATION</scope>
</reference>
<dbReference type="InterPro" id="IPR026028">
    <property type="entry name" value="V-type_ATPase_116kDa_su_euka"/>
</dbReference>
<dbReference type="Ensembl" id="ENSECRT00000023499.1">
    <property type="protein sequence ID" value="ENSECRP00000023006.1"/>
    <property type="gene ID" value="ENSECRG00000014414.1"/>
</dbReference>
<dbReference type="PANTHER" id="PTHR11629:SF90">
    <property type="entry name" value="V-TYPE PROTON ATPASE SUBUNIT A"/>
    <property type="match status" value="1"/>
</dbReference>
<evidence type="ECO:0000256" key="9">
    <source>
        <dbReference type="RuleBase" id="RU361189"/>
    </source>
</evidence>
<feature type="transmembrane region" description="Helical" evidence="9">
    <location>
        <begin position="750"/>
        <end position="775"/>
    </location>
</feature>
<reference evidence="11" key="2">
    <citation type="submission" date="2025-09" db="UniProtKB">
        <authorList>
            <consortium name="Ensembl"/>
        </authorList>
    </citation>
    <scope>IDENTIFICATION</scope>
</reference>
<accession>A0A8C4SXF2</accession>
<comment type="function">
    <text evidence="9">Essential component of the vacuolar proton pump (V-ATPase), a multimeric enzyme that catalyzes the translocation of protons across the membranes. Required for assembly and activity of the V-ATPase.</text>
</comment>
<name>A0A8C4SXF2_ERPCA</name>
<dbReference type="GO" id="GO:0046961">
    <property type="term" value="F:proton-transporting ATPase activity, rotational mechanism"/>
    <property type="evidence" value="ECO:0007669"/>
    <property type="project" value="InterPro"/>
</dbReference>
<keyword evidence="3 9" id="KW-0813">Transport</keyword>
<evidence type="ECO:0000256" key="2">
    <source>
        <dbReference type="ARBA" id="ARBA00009904"/>
    </source>
</evidence>
<dbReference type="GeneTree" id="ENSGT00950000182881"/>
<keyword evidence="12" id="KW-1185">Reference proteome</keyword>
<evidence type="ECO:0000256" key="5">
    <source>
        <dbReference type="ARBA" id="ARBA00022781"/>
    </source>
</evidence>
<keyword evidence="7 9" id="KW-0406">Ion transport</keyword>
<keyword evidence="6 9" id="KW-1133">Transmembrane helix</keyword>
<dbReference type="InterPro" id="IPR002490">
    <property type="entry name" value="V-ATPase_116kDa_su"/>
</dbReference>
<proteinExistence type="inferred from homology"/>
<evidence type="ECO:0000256" key="6">
    <source>
        <dbReference type="ARBA" id="ARBA00022989"/>
    </source>
</evidence>
<feature type="transmembrane region" description="Helical" evidence="9">
    <location>
        <begin position="622"/>
        <end position="650"/>
    </location>
</feature>
<keyword evidence="5 9" id="KW-0375">Hydrogen ion transport</keyword>
<feature type="transmembrane region" description="Helical" evidence="9">
    <location>
        <begin position="563"/>
        <end position="587"/>
    </location>
</feature>
<dbReference type="GO" id="GO:0051117">
    <property type="term" value="F:ATPase binding"/>
    <property type="evidence" value="ECO:0007669"/>
    <property type="project" value="TreeGrafter"/>
</dbReference>
<organism evidence="11 12">
    <name type="scientific">Erpetoichthys calabaricus</name>
    <name type="common">Rope fish</name>
    <name type="synonym">Calamoichthys calabaricus</name>
    <dbReference type="NCBI Taxonomy" id="27687"/>
    <lineage>
        <taxon>Eukaryota</taxon>
        <taxon>Metazoa</taxon>
        <taxon>Chordata</taxon>
        <taxon>Craniata</taxon>
        <taxon>Vertebrata</taxon>
        <taxon>Euteleostomi</taxon>
        <taxon>Actinopterygii</taxon>
        <taxon>Polypteriformes</taxon>
        <taxon>Polypteridae</taxon>
        <taxon>Erpetoichthys</taxon>
    </lineage>
</organism>
<dbReference type="GO" id="GO:0005886">
    <property type="term" value="C:plasma membrane"/>
    <property type="evidence" value="ECO:0007669"/>
    <property type="project" value="TreeGrafter"/>
</dbReference>
<evidence type="ECO:0000256" key="10">
    <source>
        <dbReference type="SAM" id="Coils"/>
    </source>
</evidence>